<feature type="chain" id="PRO_5002933736" description="Ig-like domain-containing protein" evidence="3">
    <location>
        <begin position="19"/>
        <end position="768"/>
    </location>
</feature>
<dbReference type="SUPFAM" id="SSF53383">
    <property type="entry name" value="PLP-dependent transferases"/>
    <property type="match status" value="1"/>
</dbReference>
<protein>
    <recommendedName>
        <fullName evidence="4">Ig-like domain-containing protein</fullName>
    </recommendedName>
</protein>
<feature type="transmembrane region" description="Helical" evidence="2">
    <location>
        <begin position="307"/>
        <end position="329"/>
    </location>
</feature>
<dbReference type="InterPro" id="IPR007110">
    <property type="entry name" value="Ig-like_dom"/>
</dbReference>
<dbReference type="Pfam" id="PF00266">
    <property type="entry name" value="Aminotran_5"/>
    <property type="match status" value="1"/>
</dbReference>
<feature type="transmembrane region" description="Helical" evidence="2">
    <location>
        <begin position="262"/>
        <end position="287"/>
    </location>
</feature>
<dbReference type="Gene3D" id="3.40.640.10">
    <property type="entry name" value="Type I PLP-dependent aspartate aminotransferase-like (Major domain)"/>
    <property type="match status" value="1"/>
</dbReference>
<dbReference type="InterPro" id="IPR003599">
    <property type="entry name" value="Ig_sub"/>
</dbReference>
<dbReference type="eggNOG" id="KOG1549">
    <property type="taxonomic scope" value="Eukaryota"/>
</dbReference>
<dbReference type="InterPro" id="IPR013106">
    <property type="entry name" value="Ig_V-set"/>
</dbReference>
<reference evidence="5" key="1">
    <citation type="journal article" date="2008" name="Nature">
        <title>The amphioxus genome and the evolution of the chordate karyotype.</title>
        <authorList>
            <consortium name="US DOE Joint Genome Institute (JGI-PGF)"/>
            <person name="Putnam N.H."/>
            <person name="Butts T."/>
            <person name="Ferrier D.E.K."/>
            <person name="Furlong R.F."/>
            <person name="Hellsten U."/>
            <person name="Kawashima T."/>
            <person name="Robinson-Rechavi M."/>
            <person name="Shoguchi E."/>
            <person name="Terry A."/>
            <person name="Yu J.-K."/>
            <person name="Benito-Gutierrez E.L."/>
            <person name="Dubchak I."/>
            <person name="Garcia-Fernandez J."/>
            <person name="Gibson-Brown J.J."/>
            <person name="Grigoriev I.V."/>
            <person name="Horton A.C."/>
            <person name="de Jong P.J."/>
            <person name="Jurka J."/>
            <person name="Kapitonov V.V."/>
            <person name="Kohara Y."/>
            <person name="Kuroki Y."/>
            <person name="Lindquist E."/>
            <person name="Lucas S."/>
            <person name="Osoegawa K."/>
            <person name="Pennacchio L.A."/>
            <person name="Salamov A.A."/>
            <person name="Satou Y."/>
            <person name="Sauka-Spengler T."/>
            <person name="Schmutz J."/>
            <person name="Shin-I T."/>
            <person name="Toyoda A."/>
            <person name="Bronner-Fraser M."/>
            <person name="Fujiyama A."/>
            <person name="Holland L.Z."/>
            <person name="Holland P.W.H."/>
            <person name="Satoh N."/>
            <person name="Rokhsar D.S."/>
        </authorList>
    </citation>
    <scope>NUCLEOTIDE SEQUENCE [LARGE SCALE GENOMIC DNA]</scope>
    <source>
        <strain evidence="5">S238N-H82</strain>
        <tissue evidence="5">Testes</tissue>
    </source>
</reference>
<dbReference type="Gene3D" id="2.60.40.10">
    <property type="entry name" value="Immunoglobulins"/>
    <property type="match status" value="1"/>
</dbReference>
<keyword evidence="2" id="KW-1133">Transmembrane helix</keyword>
<dbReference type="SUPFAM" id="SSF48726">
    <property type="entry name" value="Immunoglobulin"/>
    <property type="match status" value="2"/>
</dbReference>
<dbReference type="Pfam" id="PF07686">
    <property type="entry name" value="V-set"/>
    <property type="match status" value="1"/>
</dbReference>
<dbReference type="InterPro" id="IPR013783">
    <property type="entry name" value="Ig-like_fold"/>
</dbReference>
<keyword evidence="3" id="KW-0732">Signal</keyword>
<dbReference type="PROSITE" id="PS50835">
    <property type="entry name" value="IG_LIKE"/>
    <property type="match status" value="1"/>
</dbReference>
<sequence>MMLLTLLLVNLYFGVLQASGLSLVVHTDGELESFRTKSIDLRCSFDNITSNVLYQVSWYKLNNDSSPGSTFITSLHDQEVHVEERQEELGLEGRVSIQPDGLSLNISDVSVQDKGIYRCEVTVLQPVLSKASSDVNLTVVDYQIRGYTENMVVGKGTPVTLTAIVSGSHLPSQNSWRLNGKEPLNNSALEATLMDQDGHWTVISTFTFLEDVDNTVMVTFVSYIPAATADDTYDNSSRTVEVQQVIVFREPTDFCDCRATTFAAAEAGCTIAGTVLAVALFFVHLRVVKNKSNLLEWKFAKVTSNRIFNILIVTLFLGVGSGIPVNFFAVQKGGRRDFGSFQSSNVQELIDLPEDQYEPPSMPFDLPSFEDYKDPEKCPNFGKEMRKKHFLLEEDCTFLNHGAFGAALKDALDVAMKWQVHVERQPLRFFDRQVLPHLVWVSRRAAQFVGADPRDIALVTNASTGTNAVIKSQKFSPGDVIYCLSVTYGAVKKLLSHVRDETGVTIQEEMVKFPLEGPEQTVTLVRDTLRPGTRLAVFDHIPSNTPYINPLKEIIDICHDRGVPVLIDGAHALGALPINIRLLNPDYYVTNAHKWFCCPKGVALLYVRRDLRETTRPLVVSHGHGAGFNAEFAFPGMKDYSALLSLHTVLDFWQCVGPERIQTYIHDLVSQAAQLLMEKWHTRLLAPISMFASMALVQLPPAFHGGAAATYDLAEKIQNQLYHRFNIEVPLKAVQGELYVRISAHIYNELADYETLGDAILQLQSELQ</sequence>
<dbReference type="SMART" id="SM00406">
    <property type="entry name" value="IGv"/>
    <property type="match status" value="1"/>
</dbReference>
<dbReference type="InterPro" id="IPR015424">
    <property type="entry name" value="PyrdxlP-dep_Trfase"/>
</dbReference>
<feature type="signal peptide" evidence="3">
    <location>
        <begin position="1"/>
        <end position="18"/>
    </location>
</feature>
<evidence type="ECO:0000256" key="3">
    <source>
        <dbReference type="SAM" id="SignalP"/>
    </source>
</evidence>
<feature type="domain" description="Ig-like" evidence="4">
    <location>
        <begin position="37"/>
        <end position="138"/>
    </location>
</feature>
<name>C3YI08_BRAFL</name>
<dbReference type="Gene3D" id="3.90.1150.10">
    <property type="entry name" value="Aspartate Aminotransferase, domain 1"/>
    <property type="match status" value="1"/>
</dbReference>
<evidence type="ECO:0000256" key="2">
    <source>
        <dbReference type="SAM" id="Phobius"/>
    </source>
</evidence>
<dbReference type="InParanoid" id="C3YI08"/>
<dbReference type="PANTHER" id="PTHR43092">
    <property type="entry name" value="L-CYSTEINE DESULFHYDRASE"/>
    <property type="match status" value="1"/>
</dbReference>
<keyword evidence="1" id="KW-0663">Pyridoxal phosphate</keyword>
<evidence type="ECO:0000313" key="5">
    <source>
        <dbReference type="EMBL" id="EEN60145.1"/>
    </source>
</evidence>
<evidence type="ECO:0000256" key="1">
    <source>
        <dbReference type="ARBA" id="ARBA00022898"/>
    </source>
</evidence>
<evidence type="ECO:0000259" key="4">
    <source>
        <dbReference type="PROSITE" id="PS50835"/>
    </source>
</evidence>
<dbReference type="InterPro" id="IPR036179">
    <property type="entry name" value="Ig-like_dom_sf"/>
</dbReference>
<dbReference type="EMBL" id="GG666514">
    <property type="protein sequence ID" value="EEN60145.1"/>
    <property type="molecule type" value="Genomic_DNA"/>
</dbReference>
<dbReference type="InterPro" id="IPR015421">
    <property type="entry name" value="PyrdxlP-dep_Trfase_major"/>
</dbReference>
<dbReference type="InterPro" id="IPR015422">
    <property type="entry name" value="PyrdxlP-dep_Trfase_small"/>
</dbReference>
<organism>
    <name type="scientific">Branchiostoma floridae</name>
    <name type="common">Florida lancelet</name>
    <name type="synonym">Amphioxus</name>
    <dbReference type="NCBI Taxonomy" id="7739"/>
    <lineage>
        <taxon>Eukaryota</taxon>
        <taxon>Metazoa</taxon>
        <taxon>Chordata</taxon>
        <taxon>Cephalochordata</taxon>
        <taxon>Leptocardii</taxon>
        <taxon>Amphioxiformes</taxon>
        <taxon>Branchiostomatidae</taxon>
        <taxon>Branchiostoma</taxon>
    </lineage>
</organism>
<keyword evidence="2" id="KW-0472">Membrane</keyword>
<gene>
    <name evidence="5" type="ORF">BRAFLDRAFT_119771</name>
</gene>
<dbReference type="PANTHER" id="PTHR43092:SF2">
    <property type="entry name" value="HERCYNYLCYSTEINE SULFOXIDE LYASE"/>
    <property type="match status" value="1"/>
</dbReference>
<dbReference type="AlphaFoldDB" id="C3YI08"/>
<dbReference type="STRING" id="7739.C3YI08"/>
<dbReference type="SMART" id="SM00409">
    <property type="entry name" value="IG"/>
    <property type="match status" value="1"/>
</dbReference>
<accession>C3YI08</accession>
<proteinExistence type="predicted"/>
<dbReference type="InterPro" id="IPR000192">
    <property type="entry name" value="Aminotrans_V_dom"/>
</dbReference>
<keyword evidence="2" id="KW-0812">Transmembrane</keyword>